<comment type="caution">
    <text evidence="1">The sequence shown here is derived from an EMBL/GenBank/DDBJ whole genome shotgun (WGS) entry which is preliminary data.</text>
</comment>
<dbReference type="InterPro" id="IPR013783">
    <property type="entry name" value="Ig-like_fold"/>
</dbReference>
<organism evidence="1 2">
    <name type="scientific">Paralvinella palmiformis</name>
    <dbReference type="NCBI Taxonomy" id="53620"/>
    <lineage>
        <taxon>Eukaryota</taxon>
        <taxon>Metazoa</taxon>
        <taxon>Spiralia</taxon>
        <taxon>Lophotrochozoa</taxon>
        <taxon>Annelida</taxon>
        <taxon>Polychaeta</taxon>
        <taxon>Sedentaria</taxon>
        <taxon>Canalipalpata</taxon>
        <taxon>Terebellida</taxon>
        <taxon>Terebelliformia</taxon>
        <taxon>Alvinellidae</taxon>
        <taxon>Paralvinella</taxon>
    </lineage>
</organism>
<evidence type="ECO:0000313" key="1">
    <source>
        <dbReference type="EMBL" id="KAK2148529.1"/>
    </source>
</evidence>
<protein>
    <submittedName>
        <fullName evidence="1">Uncharacterized protein</fullName>
    </submittedName>
</protein>
<dbReference type="EMBL" id="JAODUP010000492">
    <property type="protein sequence ID" value="KAK2148529.1"/>
    <property type="molecule type" value="Genomic_DNA"/>
</dbReference>
<dbReference type="Proteomes" id="UP001208570">
    <property type="component" value="Unassembled WGS sequence"/>
</dbReference>
<name>A0AAD9J917_9ANNE</name>
<gene>
    <name evidence="1" type="ORF">LSH36_492g04014</name>
</gene>
<dbReference type="Gene3D" id="2.60.40.10">
    <property type="entry name" value="Immunoglobulins"/>
    <property type="match status" value="1"/>
</dbReference>
<accession>A0AAD9J917</accession>
<evidence type="ECO:0000313" key="2">
    <source>
        <dbReference type="Proteomes" id="UP001208570"/>
    </source>
</evidence>
<proteinExistence type="predicted"/>
<reference evidence="1" key="1">
    <citation type="journal article" date="2023" name="Mol. Biol. Evol.">
        <title>Third-Generation Sequencing Reveals the Adaptive Role of the Epigenome in Three Deep-Sea Polychaetes.</title>
        <authorList>
            <person name="Perez M."/>
            <person name="Aroh O."/>
            <person name="Sun Y."/>
            <person name="Lan Y."/>
            <person name="Juniper S.K."/>
            <person name="Young C.R."/>
            <person name="Angers B."/>
            <person name="Qian P.Y."/>
        </authorList>
    </citation>
    <scope>NUCLEOTIDE SEQUENCE</scope>
    <source>
        <strain evidence="1">P08H-3</strain>
    </source>
</reference>
<sequence length="133" mass="15498">MRILFHYLITVPTITRWPDLVRTYRGEQATLTWTLSEPVSLSPYVIEFLYERPPELLIGSWSANTSKANYGPRYNYSNSKIDIQMGSRDINLLLFHVEPDDAKFNYKCKISIGFENTTNSMAWIILYGTYESK</sequence>
<dbReference type="AlphaFoldDB" id="A0AAD9J917"/>
<keyword evidence="2" id="KW-1185">Reference proteome</keyword>